<evidence type="ECO:0008006" key="3">
    <source>
        <dbReference type="Google" id="ProtNLM"/>
    </source>
</evidence>
<dbReference type="InParanoid" id="A0A059ATN9"/>
<proteinExistence type="predicted"/>
<evidence type="ECO:0000313" key="2">
    <source>
        <dbReference type="EMBL" id="KCW57016.1"/>
    </source>
</evidence>
<dbReference type="PANTHER" id="PTHR45090">
    <property type="entry name" value="CHAPERONE PROTEIN DNAJ 20 CHLOROPLASTIC"/>
    <property type="match status" value="1"/>
</dbReference>
<reference evidence="2" key="1">
    <citation type="submission" date="2013-07" db="EMBL/GenBank/DDBJ databases">
        <title>The genome of Eucalyptus grandis.</title>
        <authorList>
            <person name="Schmutz J."/>
            <person name="Hayes R."/>
            <person name="Myburg A."/>
            <person name="Tuskan G."/>
            <person name="Grattapaglia D."/>
            <person name="Rokhsar D.S."/>
        </authorList>
    </citation>
    <scope>NUCLEOTIDE SEQUENCE</scope>
    <source>
        <tissue evidence="2">Leaf extractions</tissue>
    </source>
</reference>
<evidence type="ECO:0000256" key="1">
    <source>
        <dbReference type="SAM" id="MobiDB-lite"/>
    </source>
</evidence>
<gene>
    <name evidence="2" type="ORF">EUGRSUZ_I02683</name>
</gene>
<protein>
    <recommendedName>
        <fullName evidence="3">J domain-containing protein</fullName>
    </recommendedName>
</protein>
<sequence>MKDKLTRMLRSLHEAYKMLSDPMSRQEYNYELGLSSTVHWRSPCSIVDGNNKLTEMGRSTWQDQIVELKRRSNNRMAQNNGSWGARKRVQNLRTD</sequence>
<name>A0A059ATN9_EUCGR</name>
<dbReference type="GO" id="GO:0009507">
    <property type="term" value="C:chloroplast"/>
    <property type="evidence" value="ECO:0000318"/>
    <property type="project" value="GO_Central"/>
</dbReference>
<dbReference type="EMBL" id="KK198761">
    <property type="protein sequence ID" value="KCW57016.1"/>
    <property type="molecule type" value="Genomic_DNA"/>
</dbReference>
<dbReference type="PANTHER" id="PTHR45090:SF8">
    <property type="entry name" value="J DOMAIN-CONTAINING PROTEIN"/>
    <property type="match status" value="1"/>
</dbReference>
<dbReference type="AlphaFoldDB" id="A0A059ATN9"/>
<dbReference type="STRING" id="71139.A0A059ATN9"/>
<feature type="compositionally biased region" description="Basic residues" evidence="1">
    <location>
        <begin position="85"/>
        <end position="95"/>
    </location>
</feature>
<dbReference type="InterPro" id="IPR053232">
    <property type="entry name" value="DnaJ_C/III_chloroplastic"/>
</dbReference>
<feature type="region of interest" description="Disordered" evidence="1">
    <location>
        <begin position="74"/>
        <end position="95"/>
    </location>
</feature>
<dbReference type="Gramene" id="KCW57016">
    <property type="protein sequence ID" value="KCW57016"/>
    <property type="gene ID" value="EUGRSUZ_I02683"/>
</dbReference>
<accession>A0A059ATN9</accession>
<organism evidence="2">
    <name type="scientific">Eucalyptus grandis</name>
    <name type="common">Flooded gum</name>
    <dbReference type="NCBI Taxonomy" id="71139"/>
    <lineage>
        <taxon>Eukaryota</taxon>
        <taxon>Viridiplantae</taxon>
        <taxon>Streptophyta</taxon>
        <taxon>Embryophyta</taxon>
        <taxon>Tracheophyta</taxon>
        <taxon>Spermatophyta</taxon>
        <taxon>Magnoliopsida</taxon>
        <taxon>eudicotyledons</taxon>
        <taxon>Gunneridae</taxon>
        <taxon>Pentapetalae</taxon>
        <taxon>rosids</taxon>
        <taxon>malvids</taxon>
        <taxon>Myrtales</taxon>
        <taxon>Myrtaceae</taxon>
        <taxon>Myrtoideae</taxon>
        <taxon>Eucalypteae</taxon>
        <taxon>Eucalyptus</taxon>
    </lineage>
</organism>